<name>A0ABX8B480_9BACT</name>
<sequence length="70" mass="7655">MVEAYAQLQEATQLVQDILTGRAGFELFDAACDALNVAAVKLRFIQLELAENPAEMETDITAEDDTLPPD</sequence>
<keyword evidence="2" id="KW-1185">Reference proteome</keyword>
<organism evidence="1 2">
    <name type="scientific">Chloracidobacterium sp. N</name>
    <dbReference type="NCBI Taxonomy" id="2821540"/>
    <lineage>
        <taxon>Bacteria</taxon>
        <taxon>Pseudomonadati</taxon>
        <taxon>Acidobacteriota</taxon>
        <taxon>Terriglobia</taxon>
        <taxon>Terriglobales</taxon>
        <taxon>Acidobacteriaceae</taxon>
        <taxon>Chloracidobacterium</taxon>
        <taxon>Chloracidobacterium aggregatum</taxon>
    </lineage>
</organism>
<gene>
    <name evidence="1" type="ORF">J8C05_03530</name>
</gene>
<reference evidence="1 2" key="1">
    <citation type="submission" date="2021-03" db="EMBL/GenBank/DDBJ databases">
        <title>Genomic and phenotypic characterization of Chloracidobacterium isolates provides evidence for multiple species.</title>
        <authorList>
            <person name="Saini M.K."/>
            <person name="Costas A.M.G."/>
            <person name="Tank M."/>
            <person name="Bryant D.A."/>
        </authorList>
    </citation>
    <scope>NUCLEOTIDE SEQUENCE [LARGE SCALE GENOMIC DNA]</scope>
    <source>
        <strain evidence="1 2">N</strain>
    </source>
</reference>
<evidence type="ECO:0000313" key="1">
    <source>
        <dbReference type="EMBL" id="QUV94530.1"/>
    </source>
</evidence>
<protein>
    <submittedName>
        <fullName evidence="1">Uncharacterized protein</fullName>
    </submittedName>
</protein>
<dbReference type="Proteomes" id="UP000677668">
    <property type="component" value="Chromosome 1"/>
</dbReference>
<dbReference type="EMBL" id="CP072642">
    <property type="protein sequence ID" value="QUV94530.1"/>
    <property type="molecule type" value="Genomic_DNA"/>
</dbReference>
<evidence type="ECO:0000313" key="2">
    <source>
        <dbReference type="Proteomes" id="UP000677668"/>
    </source>
</evidence>
<accession>A0ABX8B480</accession>
<dbReference type="RefSeq" id="WP_211422817.1">
    <property type="nucleotide sequence ID" value="NZ_CP072642.1"/>
</dbReference>
<proteinExistence type="predicted"/>